<accession>A0A4S2DQ22</accession>
<dbReference type="Pfam" id="PF01979">
    <property type="entry name" value="Amidohydro_1"/>
    <property type="match status" value="1"/>
</dbReference>
<dbReference type="EMBL" id="SRYR01000001">
    <property type="protein sequence ID" value="TGY44527.1"/>
    <property type="molecule type" value="Genomic_DNA"/>
</dbReference>
<dbReference type="PANTHER" id="PTHR42717">
    <property type="entry name" value="DIHYDROOROTASE-RELATED"/>
    <property type="match status" value="1"/>
</dbReference>
<dbReference type="PANTHER" id="PTHR42717:SF1">
    <property type="entry name" value="IMIDAZOLONEPROPIONASE AND RELATED AMIDOHYDROLASES"/>
    <property type="match status" value="1"/>
</dbReference>
<dbReference type="SUPFAM" id="SSF51338">
    <property type="entry name" value="Composite domain of metallo-dependent hydrolases"/>
    <property type="match status" value="1"/>
</dbReference>
<dbReference type="NCBIfam" id="TIGR03583">
    <property type="entry name" value="EF_0837"/>
    <property type="match status" value="1"/>
</dbReference>
<evidence type="ECO:0000256" key="2">
    <source>
        <dbReference type="PIRSR" id="PIRSR039004-2"/>
    </source>
</evidence>
<sequence length="371" mass="41283">MVMKIVIKNGRLIDGNLIDIEIEEDKILKISENIENLEGKKVIDLKGEKHISSGWIDMHTHCFNKFKLYSDDADEIGYKKGVTVVVDAGTAGADTIEEFYNQSKGVKTRVFAFINIARQGIKSQDELSNLDNLKVNLLMDAVEKYKEFIVGVKARISKTVVGNNGITPLKIAKKASEEAGLPLMVHIGSEPPTLKEILDELKEGNIVSHIFNGKANGILKDENSIKEEAIKAYEKGVYFDIAHGKDSFNFNVAETARTNGIKCHSISTDIYQRNRLHGPVFDLATTMTKALTIGYEKEEVIEMVTKNPAEILGLKGFGELKEGFISDITIFDIVKGEKELVDSNGNKKIALEYFKPLAVILKGEYIEIDKE</sequence>
<keyword evidence="6" id="KW-1185">Reference proteome</keyword>
<evidence type="ECO:0000313" key="6">
    <source>
        <dbReference type="Proteomes" id="UP000306888"/>
    </source>
</evidence>
<evidence type="ECO:0000256" key="1">
    <source>
        <dbReference type="PIRSR" id="PIRSR039004-1"/>
    </source>
</evidence>
<name>A0A4S2DQ22_9CLOT</name>
<dbReference type="AlphaFoldDB" id="A0A4S2DQ22"/>
<evidence type="ECO:0000313" key="5">
    <source>
        <dbReference type="EMBL" id="TGY44527.1"/>
    </source>
</evidence>
<feature type="site" description="Transition state stabilizer" evidence="3">
    <location>
        <position position="155"/>
    </location>
</feature>
<keyword evidence="5" id="KW-0378">Hydrolase</keyword>
<dbReference type="InterPro" id="IPR032466">
    <property type="entry name" value="Metal_Hydrolase"/>
</dbReference>
<dbReference type="GO" id="GO:0019213">
    <property type="term" value="F:deacetylase activity"/>
    <property type="evidence" value="ECO:0007669"/>
    <property type="project" value="InterPro"/>
</dbReference>
<dbReference type="InterPro" id="IPR006680">
    <property type="entry name" value="Amidohydro-rel"/>
</dbReference>
<dbReference type="Proteomes" id="UP000306888">
    <property type="component" value="Unassembled WGS sequence"/>
</dbReference>
<keyword evidence="1" id="KW-0862">Zinc</keyword>
<keyword evidence="1" id="KW-0479">Metal-binding</keyword>
<evidence type="ECO:0000256" key="3">
    <source>
        <dbReference type="PIRSR" id="PIRSR039004-3"/>
    </source>
</evidence>
<dbReference type="Gene3D" id="3.20.20.140">
    <property type="entry name" value="Metal-dependent hydrolases"/>
    <property type="match status" value="1"/>
</dbReference>
<feature type="binding site" evidence="1">
    <location>
        <position position="186"/>
    </location>
    <ligand>
        <name>Zn(2+)</name>
        <dbReference type="ChEBI" id="CHEBI:29105"/>
        <label>2</label>
    </ligand>
</feature>
<dbReference type="InterPro" id="IPR020043">
    <property type="entry name" value="Deacetylase_Atu3266-like"/>
</dbReference>
<reference evidence="5 6" key="1">
    <citation type="submission" date="2019-04" db="EMBL/GenBank/DDBJ databases">
        <title>Microbes associate with the intestines of laboratory mice.</title>
        <authorList>
            <person name="Navarre W."/>
            <person name="Wong E."/>
            <person name="Huang K."/>
            <person name="Tropini C."/>
            <person name="Ng K."/>
            <person name="Yu B."/>
        </authorList>
    </citation>
    <scope>NUCLEOTIDE SEQUENCE [LARGE SCALE GENOMIC DNA]</scope>
    <source>
        <strain evidence="5 6">NM50_B9-20</strain>
    </source>
</reference>
<dbReference type="InterPro" id="IPR047601">
    <property type="entry name" value="EF_0837-like"/>
</dbReference>
<dbReference type="NCBIfam" id="NF006689">
    <property type="entry name" value="PRK09237.1"/>
    <property type="match status" value="1"/>
</dbReference>
<dbReference type="EC" id="3.5.2.3" evidence="5"/>
<dbReference type="SUPFAM" id="SSF51556">
    <property type="entry name" value="Metallo-dependent hydrolases"/>
    <property type="match status" value="1"/>
</dbReference>
<dbReference type="GO" id="GO:0046872">
    <property type="term" value="F:metal ion binding"/>
    <property type="evidence" value="ECO:0007669"/>
    <property type="project" value="UniProtKB-KW"/>
</dbReference>
<feature type="binding site" description="via carbamate group" evidence="1">
    <location>
        <position position="153"/>
    </location>
    <ligand>
        <name>Zn(2+)</name>
        <dbReference type="ChEBI" id="CHEBI:29105"/>
        <label>2</label>
    </ligand>
</feature>
<proteinExistence type="predicted"/>
<feature type="modified residue" description="N6-carboxylysine" evidence="2">
    <location>
        <position position="153"/>
    </location>
</feature>
<feature type="binding site" evidence="1">
    <location>
        <position position="61"/>
    </location>
    <ligand>
        <name>Zn(2+)</name>
        <dbReference type="ChEBI" id="CHEBI:29105"/>
        <label>1</label>
    </ligand>
</feature>
<dbReference type="Gene3D" id="2.30.40.10">
    <property type="entry name" value="Urease, subunit C, domain 1"/>
    <property type="match status" value="1"/>
</dbReference>
<dbReference type="GO" id="GO:0004151">
    <property type="term" value="F:dihydroorotase activity"/>
    <property type="evidence" value="ECO:0007669"/>
    <property type="project" value="UniProtKB-EC"/>
</dbReference>
<feature type="binding site" description="via carbamate group" evidence="1">
    <location>
        <position position="153"/>
    </location>
    <ligand>
        <name>Zn(2+)</name>
        <dbReference type="ChEBI" id="CHEBI:29105"/>
        <label>1</label>
    </ligand>
</feature>
<feature type="binding site" evidence="1">
    <location>
        <position position="209"/>
    </location>
    <ligand>
        <name>Zn(2+)</name>
        <dbReference type="ChEBI" id="CHEBI:29105"/>
        <label>2</label>
    </ligand>
</feature>
<protein>
    <submittedName>
        <fullName evidence="5">Amidohydrolase/deacetylase family metallohydrolase</fullName>
        <ecNumber evidence="5">3.5.2.3</ecNumber>
    </submittedName>
</protein>
<feature type="binding site" evidence="1">
    <location>
        <position position="59"/>
    </location>
    <ligand>
        <name>Zn(2+)</name>
        <dbReference type="ChEBI" id="CHEBI:29105"/>
        <label>1</label>
    </ligand>
</feature>
<feature type="binding site" evidence="1">
    <location>
        <position position="269"/>
    </location>
    <ligand>
        <name>Zn(2+)</name>
        <dbReference type="ChEBI" id="CHEBI:29105"/>
        <label>1</label>
    </ligand>
</feature>
<dbReference type="InterPro" id="IPR011059">
    <property type="entry name" value="Metal-dep_hydrolase_composite"/>
</dbReference>
<evidence type="ECO:0000259" key="4">
    <source>
        <dbReference type="Pfam" id="PF01979"/>
    </source>
</evidence>
<dbReference type="PIRSF" id="PIRSF039004">
    <property type="entry name" value="ADE_EF_0837"/>
    <property type="match status" value="1"/>
</dbReference>
<comment type="caution">
    <text evidence="5">The sequence shown here is derived from an EMBL/GenBank/DDBJ whole genome shotgun (WGS) entry which is preliminary data.</text>
</comment>
<dbReference type="OrthoDB" id="9802793at2"/>
<feature type="domain" description="Amidohydrolase-related" evidence="4">
    <location>
        <begin position="54"/>
        <end position="350"/>
    </location>
</feature>
<organism evidence="5 6">
    <name type="scientific">Clostridium sartagoforme</name>
    <dbReference type="NCBI Taxonomy" id="84031"/>
    <lineage>
        <taxon>Bacteria</taxon>
        <taxon>Bacillati</taxon>
        <taxon>Bacillota</taxon>
        <taxon>Clostridia</taxon>
        <taxon>Eubacteriales</taxon>
        <taxon>Clostridiaceae</taxon>
        <taxon>Clostridium</taxon>
    </lineage>
</organism>
<gene>
    <name evidence="5" type="ORF">E5347_06845</name>
</gene>